<proteinExistence type="predicted"/>
<gene>
    <name evidence="4" type="ORF">SAMN02745152_01364</name>
</gene>
<evidence type="ECO:0000313" key="5">
    <source>
        <dbReference type="Proteomes" id="UP000190395"/>
    </source>
</evidence>
<dbReference type="RefSeq" id="WP_078931105.1">
    <property type="nucleotide sequence ID" value="NZ_CAMCOW010000028.1"/>
</dbReference>
<feature type="domain" description="Phosphoribosyltransferase" evidence="3">
    <location>
        <begin position="14"/>
        <end position="136"/>
    </location>
</feature>
<sequence>MIKEFLPYDKVRNDAIKLGHKILQDGFVPDIIYTSLRGGAYMSNVISEYFKLALKGKKPVLYAAVVARSYTDIKEHDCVRIDGWTYSPEYLRPGDKILLVDDIYDSGRTLNFLVEALLEKGVPRSDIKVVVHDYKNFTYKETLPIKPDYWCRKFDINSENDDRWIHYMSHELVGLKPEELEKHYYSQDPELKEILSPFF</sequence>
<keyword evidence="2" id="KW-0808">Transferase</keyword>
<reference evidence="4 5" key="1">
    <citation type="submission" date="2017-02" db="EMBL/GenBank/DDBJ databases">
        <authorList>
            <person name="Peterson S.W."/>
        </authorList>
    </citation>
    <scope>NUCLEOTIDE SEQUENCE [LARGE SCALE GENOMIC DNA]</scope>
    <source>
        <strain evidence="4 5">ATCC BAA-909</strain>
    </source>
</reference>
<organism evidence="4 5">
    <name type="scientific">Treponema berlinense</name>
    <dbReference type="NCBI Taxonomy" id="225004"/>
    <lineage>
        <taxon>Bacteria</taxon>
        <taxon>Pseudomonadati</taxon>
        <taxon>Spirochaetota</taxon>
        <taxon>Spirochaetia</taxon>
        <taxon>Spirochaetales</taxon>
        <taxon>Treponemataceae</taxon>
        <taxon>Treponema</taxon>
    </lineage>
</organism>
<dbReference type="PANTHER" id="PTHR43363:SF1">
    <property type="entry name" value="HYPOXANTHINE-GUANINE PHOSPHORIBOSYLTRANSFERASE"/>
    <property type="match status" value="1"/>
</dbReference>
<dbReference type="SUPFAM" id="SSF53271">
    <property type="entry name" value="PRTase-like"/>
    <property type="match status" value="1"/>
</dbReference>
<keyword evidence="1" id="KW-0328">Glycosyltransferase</keyword>
<dbReference type="Pfam" id="PF00156">
    <property type="entry name" value="Pribosyltran"/>
    <property type="match status" value="1"/>
</dbReference>
<evidence type="ECO:0000256" key="2">
    <source>
        <dbReference type="ARBA" id="ARBA00022679"/>
    </source>
</evidence>
<dbReference type="InterPro" id="IPR000836">
    <property type="entry name" value="PRTase_dom"/>
</dbReference>
<dbReference type="Proteomes" id="UP000190395">
    <property type="component" value="Unassembled WGS sequence"/>
</dbReference>
<dbReference type="GeneID" id="303367599"/>
<evidence type="ECO:0000259" key="3">
    <source>
        <dbReference type="Pfam" id="PF00156"/>
    </source>
</evidence>
<dbReference type="OrthoDB" id="199120at2"/>
<dbReference type="InterPro" id="IPR029057">
    <property type="entry name" value="PRTase-like"/>
</dbReference>
<keyword evidence="5" id="KW-1185">Reference proteome</keyword>
<dbReference type="AlphaFoldDB" id="A0A1T4NX43"/>
<protein>
    <recommendedName>
        <fullName evidence="3">Phosphoribosyltransferase domain-containing protein</fullName>
    </recommendedName>
</protein>
<dbReference type="CDD" id="cd06223">
    <property type="entry name" value="PRTases_typeI"/>
    <property type="match status" value="1"/>
</dbReference>
<name>A0A1T4NX43_9SPIR</name>
<dbReference type="STRING" id="225004.SAMN02745152_01364"/>
<evidence type="ECO:0000313" key="4">
    <source>
        <dbReference type="EMBL" id="SJZ83622.1"/>
    </source>
</evidence>
<dbReference type="Gene3D" id="3.40.50.2020">
    <property type="match status" value="1"/>
</dbReference>
<accession>A0A1T4NX43</accession>
<evidence type="ECO:0000256" key="1">
    <source>
        <dbReference type="ARBA" id="ARBA00022676"/>
    </source>
</evidence>
<dbReference type="GO" id="GO:0016757">
    <property type="term" value="F:glycosyltransferase activity"/>
    <property type="evidence" value="ECO:0007669"/>
    <property type="project" value="UniProtKB-KW"/>
</dbReference>
<dbReference type="PANTHER" id="PTHR43363">
    <property type="entry name" value="HYPOXANTHINE PHOSPHORIBOSYLTRANSFERASE"/>
    <property type="match status" value="1"/>
</dbReference>
<dbReference type="EMBL" id="FUXC01000007">
    <property type="protein sequence ID" value="SJZ83622.1"/>
    <property type="molecule type" value="Genomic_DNA"/>
</dbReference>